<dbReference type="Gene3D" id="1.20.58.670">
    <property type="entry name" value="Dsl1p vesicle tethering complex, Tip20p subunit, domain D"/>
    <property type="match status" value="1"/>
</dbReference>
<keyword evidence="3" id="KW-1185">Reference proteome</keyword>
<keyword evidence="1" id="KW-0175">Coiled coil</keyword>
<dbReference type="RefSeq" id="XP_026640454.1">
    <property type="nucleotide sequence ID" value="XM_026784653.1"/>
</dbReference>
<reference evidence="4" key="1">
    <citation type="submission" date="2025-08" db="UniProtKB">
        <authorList>
            <consortium name="RefSeq"/>
        </authorList>
    </citation>
    <scope>IDENTIFICATION</scope>
</reference>
<name>A0ABM1UEP2_MICOH</name>
<accession>A0ABM1UEP2</accession>
<feature type="coiled-coil region" evidence="1">
    <location>
        <begin position="71"/>
        <end position="98"/>
    </location>
</feature>
<sequence>MLPAGEIGRVSAAPCCPESGDEMKNTEEKSDMNIAALVGSEQPMQGRDDDELPLNVSAFIEKEVGSDLKSLKKLGKLIEQMTENKMKLQEQVLAISSEIPKRIQSALKDAEVSRHVLSQFLEQETPLFSSITSHLLTAQPWMDDLSAMISQIEEIEQHLTYLKWVSQIEELSDNIQQYLMTNNVPEAASILVTMTEVDIKLQESSCTHLLSFMRATVKFWHKILKDKLTSDFEEILAQLHWPFITHTQSQTVGISRPAGAPEVYGTLETLFCQLLKLQASDELLTEPKQLPEKYSLPACPSVILPIQIMLTPLQKRFRYHFRGSRQTNVISKPEWYLTQVLIWIGNHAHFLDEKIQPILDKAGSVVNARLEFSRGLVMLVLEKLASDIPCLLYDDNLFCHLVDEVLLFERELHSVHGYPSTFASCMHILSEETCFQRWLTVERKFLGKTVMTVPNPSCVLLIFSTDRYKNLPTASRKLQFLELQKDLVDDFRIRLTQVMKEETRASLDFRYCAILNAVNYISTVLADWADNVFFLQLQQAALEVFAENNALSKLQLGQLASMESSVFDDMINLLEHLKLDMLTRQVDHVFREVKDAAQIFWIQSDKHPSGEGYLFFRWLSLPSQSEQAVMSLSSSACPLLLTLRDHLLQLEQQLCFSLFRIFWQILVEKLDTYIYQEIILANHFNEGGAAQLQFDMTRNLFPLFSHYCKRPENYFKHVKEACIVLNLNIGSALLLKDVLQSASEHVPATAALNEVGIYKLAQQDVEILLNLRTNWPNTGK</sequence>
<dbReference type="GeneID" id="101996615"/>
<evidence type="ECO:0000256" key="1">
    <source>
        <dbReference type="SAM" id="Coils"/>
    </source>
</evidence>
<proteinExistence type="predicted"/>
<evidence type="ECO:0000256" key="2">
    <source>
        <dbReference type="SAM" id="MobiDB-lite"/>
    </source>
</evidence>
<dbReference type="PROSITE" id="PS51386">
    <property type="entry name" value="RINT1_TIP20"/>
    <property type="match status" value="1"/>
</dbReference>
<dbReference type="InterPro" id="IPR007528">
    <property type="entry name" value="RINT1_Tip20"/>
</dbReference>
<evidence type="ECO:0000313" key="4">
    <source>
        <dbReference type="RefSeq" id="XP_026640454.1"/>
    </source>
</evidence>
<feature type="region of interest" description="Disordered" evidence="2">
    <location>
        <begin position="1"/>
        <end position="26"/>
    </location>
</feature>
<dbReference type="Pfam" id="PF04437">
    <property type="entry name" value="RINT1_TIP1"/>
    <property type="match status" value="2"/>
</dbReference>
<gene>
    <name evidence="4" type="primary">Rint1</name>
</gene>
<dbReference type="PANTHER" id="PTHR13520">
    <property type="entry name" value="RAD50-INTERACTING PROTEIN 1 RINT-1"/>
    <property type="match status" value="1"/>
</dbReference>
<organism evidence="3 4">
    <name type="scientific">Microtus ochrogaster</name>
    <name type="common">Prairie vole</name>
    <dbReference type="NCBI Taxonomy" id="79684"/>
    <lineage>
        <taxon>Eukaryota</taxon>
        <taxon>Metazoa</taxon>
        <taxon>Chordata</taxon>
        <taxon>Craniata</taxon>
        <taxon>Vertebrata</taxon>
        <taxon>Euteleostomi</taxon>
        <taxon>Mammalia</taxon>
        <taxon>Eutheria</taxon>
        <taxon>Euarchontoglires</taxon>
        <taxon>Glires</taxon>
        <taxon>Rodentia</taxon>
        <taxon>Myomorpha</taxon>
        <taxon>Muroidea</taxon>
        <taxon>Cricetidae</taxon>
        <taxon>Arvicolinae</taxon>
        <taxon>Microtus</taxon>
    </lineage>
</organism>
<dbReference type="InterPro" id="IPR042044">
    <property type="entry name" value="EXOC6PINT-1/Sec15/Tip20_C_dom2"/>
</dbReference>
<dbReference type="PANTHER" id="PTHR13520:SF0">
    <property type="entry name" value="RAD50-INTERACTING PROTEIN 1"/>
    <property type="match status" value="1"/>
</dbReference>
<dbReference type="Proteomes" id="UP000694915">
    <property type="component" value="Chromosome 26"/>
</dbReference>
<protein>
    <submittedName>
        <fullName evidence="4">RAD50-interacting protein 1</fullName>
    </submittedName>
</protein>
<evidence type="ECO:0000313" key="3">
    <source>
        <dbReference type="Proteomes" id="UP000694915"/>
    </source>
</evidence>